<gene>
    <name evidence="3" type="ORF">GY24_09800</name>
</gene>
<dbReference type="EMBL" id="MPZN01000028">
    <property type="protein sequence ID" value="PPL18718.1"/>
    <property type="molecule type" value="Genomic_DNA"/>
</dbReference>
<dbReference type="InterPro" id="IPR011008">
    <property type="entry name" value="Dimeric_a/b-barrel"/>
</dbReference>
<dbReference type="InterPro" id="IPR036390">
    <property type="entry name" value="WH_DNA-bd_sf"/>
</dbReference>
<evidence type="ECO:0000256" key="1">
    <source>
        <dbReference type="SAM" id="MobiDB-lite"/>
    </source>
</evidence>
<feature type="compositionally biased region" description="Basic and acidic residues" evidence="1">
    <location>
        <begin position="153"/>
        <end position="166"/>
    </location>
</feature>
<evidence type="ECO:0000259" key="2">
    <source>
        <dbReference type="Pfam" id="PF01037"/>
    </source>
</evidence>
<dbReference type="Pfam" id="PF01037">
    <property type="entry name" value="AsnC_trans_reg"/>
    <property type="match status" value="1"/>
</dbReference>
<feature type="region of interest" description="Disordered" evidence="1">
    <location>
        <begin position="149"/>
        <end position="180"/>
    </location>
</feature>
<evidence type="ECO:0000313" key="3">
    <source>
        <dbReference type="EMBL" id="PPL18718.1"/>
    </source>
</evidence>
<dbReference type="Gene3D" id="3.30.70.920">
    <property type="match status" value="1"/>
</dbReference>
<dbReference type="InterPro" id="IPR019888">
    <property type="entry name" value="Tscrpt_reg_AsnC-like"/>
</dbReference>
<organism evidence="3 4">
    <name type="scientific">Microterricola pindariensis</name>
    <dbReference type="NCBI Taxonomy" id="478010"/>
    <lineage>
        <taxon>Bacteria</taxon>
        <taxon>Bacillati</taxon>
        <taxon>Actinomycetota</taxon>
        <taxon>Actinomycetes</taxon>
        <taxon>Micrococcales</taxon>
        <taxon>Microbacteriaceae</taxon>
        <taxon>Microterricola</taxon>
    </lineage>
</organism>
<reference evidence="3 4" key="1">
    <citation type="journal article" date="2008" name="Int. J. Syst. Evol. Microbiol.">
        <title>Leifsonia pindariensis sp. nov., isolated from the Pindari glacier of the Indian Himalayas, and emended description of the genus Leifsonia.</title>
        <authorList>
            <person name="Reddy G.S."/>
            <person name="Prabagaran S.R."/>
            <person name="Shivaji S."/>
        </authorList>
    </citation>
    <scope>NUCLEOTIDE SEQUENCE [LARGE SCALE GENOMIC DNA]</scope>
    <source>
        <strain evidence="3 4">PON 10</strain>
    </source>
</reference>
<sequence>MDYAIVKLFAEEPGVSVVEASRRLGVARITVQARLSRMHENGVIERIEPRLNPAAFGYPVSAITHVELDQGVGYAVAFESLRQIPEVIDMYTTSGDSDVVIRMVARSNSDLQRVFDAIMQSKAVTRTRSSIVLETQFENKVMPLFAAAAAERSTPDRRRTAPHHDAAGSPARVEPAAPAG</sequence>
<dbReference type="Proteomes" id="UP000237755">
    <property type="component" value="Unassembled WGS sequence"/>
</dbReference>
<dbReference type="Pfam" id="PF13412">
    <property type="entry name" value="HTH_24"/>
    <property type="match status" value="1"/>
</dbReference>
<name>A0ABX5AUX7_9MICO</name>
<dbReference type="SMART" id="SM00344">
    <property type="entry name" value="HTH_ASNC"/>
    <property type="match status" value="1"/>
</dbReference>
<feature type="domain" description="Transcription regulator AsnC/Lrp ligand binding" evidence="2">
    <location>
        <begin position="65"/>
        <end position="135"/>
    </location>
</feature>
<evidence type="ECO:0000313" key="4">
    <source>
        <dbReference type="Proteomes" id="UP000237755"/>
    </source>
</evidence>
<comment type="caution">
    <text evidence="3">The sequence shown here is derived from an EMBL/GenBank/DDBJ whole genome shotgun (WGS) entry which is preliminary data.</text>
</comment>
<protein>
    <submittedName>
        <fullName evidence="3">AsnC family transcriptional regulator</fullName>
    </submittedName>
</protein>
<dbReference type="PANTHER" id="PTHR30154">
    <property type="entry name" value="LEUCINE-RESPONSIVE REGULATORY PROTEIN"/>
    <property type="match status" value="1"/>
</dbReference>
<dbReference type="PANTHER" id="PTHR30154:SF34">
    <property type="entry name" value="TRANSCRIPTIONAL REGULATOR AZLB"/>
    <property type="match status" value="1"/>
</dbReference>
<dbReference type="SUPFAM" id="SSF46785">
    <property type="entry name" value="Winged helix' DNA-binding domain"/>
    <property type="match status" value="1"/>
</dbReference>
<dbReference type="InterPro" id="IPR019887">
    <property type="entry name" value="Tscrpt_reg_AsnC/Lrp_C"/>
</dbReference>
<keyword evidence="4" id="KW-1185">Reference proteome</keyword>
<dbReference type="SUPFAM" id="SSF54909">
    <property type="entry name" value="Dimeric alpha+beta barrel"/>
    <property type="match status" value="1"/>
</dbReference>
<accession>A0ABX5AUX7</accession>
<dbReference type="InterPro" id="IPR036388">
    <property type="entry name" value="WH-like_DNA-bd_sf"/>
</dbReference>
<proteinExistence type="predicted"/>
<dbReference type="Gene3D" id="1.10.10.10">
    <property type="entry name" value="Winged helix-like DNA-binding domain superfamily/Winged helix DNA-binding domain"/>
    <property type="match status" value="1"/>
</dbReference>